<evidence type="ECO:0008006" key="3">
    <source>
        <dbReference type="Google" id="ProtNLM"/>
    </source>
</evidence>
<protein>
    <recommendedName>
        <fullName evidence="3">Reverse transcriptase zinc-binding domain-containing protein</fullName>
    </recommendedName>
</protein>
<proteinExistence type="predicted"/>
<keyword evidence="2" id="KW-1185">Reference proteome</keyword>
<accession>A0ABR2C3E9</accession>
<evidence type="ECO:0000313" key="2">
    <source>
        <dbReference type="Proteomes" id="UP001472677"/>
    </source>
</evidence>
<name>A0ABR2C3E9_9ROSI</name>
<comment type="caution">
    <text evidence="1">The sequence shown here is derived from an EMBL/GenBank/DDBJ whole genome shotgun (WGS) entry which is preliminary data.</text>
</comment>
<dbReference type="Proteomes" id="UP001472677">
    <property type="component" value="Unassembled WGS sequence"/>
</dbReference>
<dbReference type="EMBL" id="JBBPBM010000068">
    <property type="protein sequence ID" value="KAK8513903.1"/>
    <property type="molecule type" value="Genomic_DNA"/>
</dbReference>
<organism evidence="1 2">
    <name type="scientific">Hibiscus sabdariffa</name>
    <name type="common">roselle</name>
    <dbReference type="NCBI Taxonomy" id="183260"/>
    <lineage>
        <taxon>Eukaryota</taxon>
        <taxon>Viridiplantae</taxon>
        <taxon>Streptophyta</taxon>
        <taxon>Embryophyta</taxon>
        <taxon>Tracheophyta</taxon>
        <taxon>Spermatophyta</taxon>
        <taxon>Magnoliopsida</taxon>
        <taxon>eudicotyledons</taxon>
        <taxon>Gunneridae</taxon>
        <taxon>Pentapetalae</taxon>
        <taxon>rosids</taxon>
        <taxon>malvids</taxon>
        <taxon>Malvales</taxon>
        <taxon>Malvaceae</taxon>
        <taxon>Malvoideae</taxon>
        <taxon>Hibiscus</taxon>
    </lineage>
</organism>
<evidence type="ECO:0000313" key="1">
    <source>
        <dbReference type="EMBL" id="KAK8513903.1"/>
    </source>
</evidence>
<gene>
    <name evidence="1" type="ORF">V6N12_037271</name>
</gene>
<sequence length="252" mass="29703">MARRRKNEIRKLKVDNGSWSTDYKELFTSESHANRPHAPVARRRKNEIYKLKADDGCWSLYSKELKQYVVEFFHKLFTSESLANRLMLWQVTLRTSMGTSVLLACEWQKLLTNLERTCRHLVSSTLCPICNTSDKSVEHVLCSYHMARSIWSQLIHASKWLEFISMPLDFWLMVNLRGRGNFAPTDYNWSVLFPMVTWKLWKRRCNVLFDVHFVEKRDFLLLACCLAKESEASNVVCKARRRSELRIVTSDI</sequence>
<reference evidence="1 2" key="1">
    <citation type="journal article" date="2024" name="G3 (Bethesda)">
        <title>Genome assembly of Hibiscus sabdariffa L. provides insights into metabolisms of medicinal natural products.</title>
        <authorList>
            <person name="Kim T."/>
        </authorList>
    </citation>
    <scope>NUCLEOTIDE SEQUENCE [LARGE SCALE GENOMIC DNA]</scope>
    <source>
        <strain evidence="1">TK-2024</strain>
        <tissue evidence="1">Old leaves</tissue>
    </source>
</reference>